<dbReference type="Proteomes" id="UP000298210">
    <property type="component" value="Unassembled WGS sequence"/>
</dbReference>
<dbReference type="EMBL" id="SNUX01000002">
    <property type="protein sequence ID" value="TES49270.1"/>
    <property type="molecule type" value="Genomic_DNA"/>
</dbReference>
<comment type="caution">
    <text evidence="4">The sequence shown here is derived from an EMBL/GenBank/DDBJ whole genome shotgun (WGS) entry which is preliminary data.</text>
</comment>
<accession>A0A4Y7WLA1</accession>
<evidence type="ECO:0000256" key="2">
    <source>
        <dbReference type="ARBA" id="ARBA00023315"/>
    </source>
</evidence>
<dbReference type="AlphaFoldDB" id="A0A4Y7WLA1"/>
<gene>
    <name evidence="4" type="ORF">E2L03_07295</name>
</gene>
<feature type="domain" description="N-acetyltransferase" evidence="3">
    <location>
        <begin position="15"/>
        <end position="161"/>
    </location>
</feature>
<proteinExistence type="predicted"/>
<evidence type="ECO:0000256" key="1">
    <source>
        <dbReference type="ARBA" id="ARBA00022679"/>
    </source>
</evidence>
<dbReference type="SUPFAM" id="SSF55729">
    <property type="entry name" value="Acyl-CoA N-acyltransferases (Nat)"/>
    <property type="match status" value="1"/>
</dbReference>
<name>A0A4Y7WLA1_9BACI</name>
<dbReference type="Pfam" id="PF13673">
    <property type="entry name" value="Acetyltransf_10"/>
    <property type="match status" value="1"/>
</dbReference>
<dbReference type="PANTHER" id="PTHR43800">
    <property type="entry name" value="PEPTIDYL-LYSINE N-ACETYLTRANSFERASE YJAB"/>
    <property type="match status" value="1"/>
</dbReference>
<evidence type="ECO:0000313" key="5">
    <source>
        <dbReference type="Proteomes" id="UP000298210"/>
    </source>
</evidence>
<dbReference type="InterPro" id="IPR000182">
    <property type="entry name" value="GNAT_dom"/>
</dbReference>
<reference evidence="4 5" key="1">
    <citation type="submission" date="2019-03" db="EMBL/GenBank/DDBJ databases">
        <authorList>
            <person name="Liu G."/>
        </authorList>
    </citation>
    <scope>NUCLEOTIDE SEQUENCE [LARGE SCALE GENOMIC DNA]</scope>
    <source>
        <strain evidence="4 5">DSM 19099</strain>
    </source>
</reference>
<dbReference type="PROSITE" id="PS51186">
    <property type="entry name" value="GNAT"/>
    <property type="match status" value="1"/>
</dbReference>
<dbReference type="CDD" id="cd04301">
    <property type="entry name" value="NAT_SF"/>
    <property type="match status" value="1"/>
</dbReference>
<keyword evidence="2" id="KW-0012">Acyltransferase</keyword>
<protein>
    <submittedName>
        <fullName evidence="4">GNAT family N-acetyltransferase</fullName>
    </submittedName>
</protein>
<dbReference type="Gene3D" id="3.40.630.30">
    <property type="match status" value="1"/>
</dbReference>
<dbReference type="PANTHER" id="PTHR43800:SF1">
    <property type="entry name" value="PEPTIDYL-LYSINE N-ACETYLTRANSFERASE YJAB"/>
    <property type="match status" value="1"/>
</dbReference>
<evidence type="ECO:0000313" key="4">
    <source>
        <dbReference type="EMBL" id="TES49270.1"/>
    </source>
</evidence>
<evidence type="ECO:0000259" key="3">
    <source>
        <dbReference type="PROSITE" id="PS51186"/>
    </source>
</evidence>
<keyword evidence="1 4" id="KW-0808">Transferase</keyword>
<dbReference type="RefSeq" id="WP_084167279.1">
    <property type="nucleotide sequence ID" value="NZ_SNUX01000002.1"/>
</dbReference>
<sequence length="162" mass="18528">MYSQGKGWIEVNGIKRIVQLDRNCETRLLQIWESGVNETHSFLTSSDRERIRPDVLLGIRSVEHLFCFYKNSEIVGFIGVDTKKIEMLFIDAAVMGEGIGKTLLSYAVETLQATLVDVNEQNTHAVQFYKHMGFIQIHRSEHDDRGRPFPILTMQMGSSITH</sequence>
<organism evidence="4 5">
    <name type="scientific">Shouchella lehensis</name>
    <dbReference type="NCBI Taxonomy" id="300825"/>
    <lineage>
        <taxon>Bacteria</taxon>
        <taxon>Bacillati</taxon>
        <taxon>Bacillota</taxon>
        <taxon>Bacilli</taxon>
        <taxon>Bacillales</taxon>
        <taxon>Bacillaceae</taxon>
        <taxon>Shouchella</taxon>
    </lineage>
</organism>
<dbReference type="GO" id="GO:0016747">
    <property type="term" value="F:acyltransferase activity, transferring groups other than amino-acyl groups"/>
    <property type="evidence" value="ECO:0007669"/>
    <property type="project" value="InterPro"/>
</dbReference>
<dbReference type="InterPro" id="IPR016181">
    <property type="entry name" value="Acyl_CoA_acyltransferase"/>
</dbReference>